<evidence type="ECO:0000256" key="7">
    <source>
        <dbReference type="ARBA" id="ARBA00022967"/>
    </source>
</evidence>
<evidence type="ECO:0000256" key="8">
    <source>
        <dbReference type="ARBA" id="ARBA00023136"/>
    </source>
</evidence>
<evidence type="ECO:0000313" key="10">
    <source>
        <dbReference type="EMBL" id="KTT25626.1"/>
    </source>
</evidence>
<organism evidence="10 11">
    <name type="scientific">Pseudacidovorax intermedius</name>
    <dbReference type="NCBI Taxonomy" id="433924"/>
    <lineage>
        <taxon>Bacteria</taxon>
        <taxon>Pseudomonadati</taxon>
        <taxon>Pseudomonadota</taxon>
        <taxon>Betaproteobacteria</taxon>
        <taxon>Burkholderiales</taxon>
        <taxon>Comamonadaceae</taxon>
        <taxon>Pseudacidovorax</taxon>
    </lineage>
</organism>
<dbReference type="GO" id="GO:0016887">
    <property type="term" value="F:ATP hydrolysis activity"/>
    <property type="evidence" value="ECO:0007669"/>
    <property type="project" value="InterPro"/>
</dbReference>
<dbReference type="PANTHER" id="PTHR43790:SF3">
    <property type="entry name" value="D-ALLOSE IMPORT ATP-BINDING PROTEIN ALSA-RELATED"/>
    <property type="match status" value="1"/>
</dbReference>
<dbReference type="AlphaFoldDB" id="A0A147H7F8"/>
<dbReference type="OrthoDB" id="9776369at2"/>
<dbReference type="InterPro" id="IPR003439">
    <property type="entry name" value="ABC_transporter-like_ATP-bd"/>
</dbReference>
<dbReference type="Gene3D" id="3.40.50.300">
    <property type="entry name" value="P-loop containing nucleotide triphosphate hydrolases"/>
    <property type="match status" value="2"/>
</dbReference>
<dbReference type="InterPro" id="IPR027417">
    <property type="entry name" value="P-loop_NTPase"/>
</dbReference>
<sequence length="531" mass="57126">MSNPLGHEAADTAEVLQAVGIVKEFGTHRVLDDVSFSLRAGQIHALLGENGAGKSTLIKILTGVHEATAGEIRVHGRPVQITSPHDAQAAGIAVVHQHGNLIASMTVQENLMLGRRLPRRGGVLIDWHHVARHARELLGRLQLDVDPQAYAGELRADQMAMVSIAKALSLDAKVIVLDEPTAALSPGEVDVLFGHMRRLAEQGHAFVFVSHRLNEIFEVADSATVLRDGKVAWRCMHREGLNRADVVSAILGKTNSALAATPAGRPQAPKPVLLEVSGLSARHVVDCSFRATQGEILGLAGLPDSGAEATLDALYGRLRQTGGDIHLSGRRVRLSSPREAVRQGFALVPKDRLGEAVVYGFSVRQNISLPSLHRFLVDPVTRIVNQAAERRAARDLAKRLHVRATSVDADIGALSGGNQQKCVLARWVATGAKVFLLNSPTAAVDIGAKAEIYDLLRAIARDGASVLFTSTEMDEYMRVCDRVLVFHRGRIVAEVDGPEMNESNLLNLALGERTTDAAPRRTSPEFAASLP</sequence>
<reference evidence="10 11" key="1">
    <citation type="journal article" date="2016" name="Front. Microbiol.">
        <title>Genomic Resource of Rice Seed Associated Bacteria.</title>
        <authorList>
            <person name="Midha S."/>
            <person name="Bansal K."/>
            <person name="Sharma S."/>
            <person name="Kumar N."/>
            <person name="Patil P.P."/>
            <person name="Chaudhry V."/>
            <person name="Patil P.B."/>
        </authorList>
    </citation>
    <scope>NUCLEOTIDE SEQUENCE [LARGE SCALE GENOMIC DNA]</scope>
    <source>
        <strain evidence="10 11">NS331</strain>
    </source>
</reference>
<evidence type="ECO:0000259" key="9">
    <source>
        <dbReference type="PROSITE" id="PS50893"/>
    </source>
</evidence>
<dbReference type="CDD" id="cd03216">
    <property type="entry name" value="ABC_Carb_Monos_I"/>
    <property type="match status" value="1"/>
</dbReference>
<accession>A0A147H7F8</accession>
<evidence type="ECO:0000256" key="5">
    <source>
        <dbReference type="ARBA" id="ARBA00022741"/>
    </source>
</evidence>
<dbReference type="InterPro" id="IPR003593">
    <property type="entry name" value="AAA+_ATPase"/>
</dbReference>
<name>A0A147H7F8_9BURK</name>
<dbReference type="RefSeq" id="WP_058640851.1">
    <property type="nucleotide sequence ID" value="NZ_LDSL01000033.1"/>
</dbReference>
<keyword evidence="2" id="KW-1003">Cell membrane</keyword>
<dbReference type="EMBL" id="LDSL01000033">
    <property type="protein sequence ID" value="KTT25626.1"/>
    <property type="molecule type" value="Genomic_DNA"/>
</dbReference>
<dbReference type="PANTHER" id="PTHR43790">
    <property type="entry name" value="CARBOHYDRATE TRANSPORT ATP-BINDING PROTEIN MG119-RELATED"/>
    <property type="match status" value="1"/>
</dbReference>
<evidence type="ECO:0000313" key="11">
    <source>
        <dbReference type="Proteomes" id="UP000072741"/>
    </source>
</evidence>
<dbReference type="PROSITE" id="PS50893">
    <property type="entry name" value="ABC_TRANSPORTER_2"/>
    <property type="match status" value="2"/>
</dbReference>
<keyword evidence="1" id="KW-0813">Transport</keyword>
<keyword evidence="8" id="KW-0472">Membrane</keyword>
<keyword evidence="7" id="KW-1278">Translocase</keyword>
<comment type="caution">
    <text evidence="10">The sequence shown here is derived from an EMBL/GenBank/DDBJ whole genome shotgun (WGS) entry which is preliminary data.</text>
</comment>
<keyword evidence="5" id="KW-0547">Nucleotide-binding</keyword>
<dbReference type="Proteomes" id="UP000072741">
    <property type="component" value="Unassembled WGS sequence"/>
</dbReference>
<feature type="domain" description="ABC transporter" evidence="9">
    <location>
        <begin position="269"/>
        <end position="513"/>
    </location>
</feature>
<dbReference type="Pfam" id="PF00005">
    <property type="entry name" value="ABC_tran"/>
    <property type="match status" value="2"/>
</dbReference>
<dbReference type="SMART" id="SM00382">
    <property type="entry name" value="AAA"/>
    <property type="match status" value="2"/>
</dbReference>
<evidence type="ECO:0000256" key="2">
    <source>
        <dbReference type="ARBA" id="ARBA00022475"/>
    </source>
</evidence>
<keyword evidence="6" id="KW-0067">ATP-binding</keyword>
<evidence type="ECO:0000256" key="6">
    <source>
        <dbReference type="ARBA" id="ARBA00022840"/>
    </source>
</evidence>
<proteinExistence type="predicted"/>
<keyword evidence="3" id="KW-0762">Sugar transport</keyword>
<dbReference type="SUPFAM" id="SSF52540">
    <property type="entry name" value="P-loop containing nucleoside triphosphate hydrolases"/>
    <property type="match status" value="2"/>
</dbReference>
<protein>
    <recommendedName>
        <fullName evidence="9">ABC transporter domain-containing protein</fullName>
    </recommendedName>
</protein>
<dbReference type="InterPro" id="IPR050107">
    <property type="entry name" value="ABC_carbohydrate_import_ATPase"/>
</dbReference>
<evidence type="ECO:0000256" key="1">
    <source>
        <dbReference type="ARBA" id="ARBA00022448"/>
    </source>
</evidence>
<evidence type="ECO:0000256" key="4">
    <source>
        <dbReference type="ARBA" id="ARBA00022737"/>
    </source>
</evidence>
<keyword evidence="4" id="KW-0677">Repeat</keyword>
<keyword evidence="11" id="KW-1185">Reference proteome</keyword>
<dbReference type="CDD" id="cd03215">
    <property type="entry name" value="ABC_Carb_Monos_II"/>
    <property type="match status" value="1"/>
</dbReference>
<evidence type="ECO:0000256" key="3">
    <source>
        <dbReference type="ARBA" id="ARBA00022597"/>
    </source>
</evidence>
<gene>
    <name evidence="10" type="ORF">NS331_04700</name>
</gene>
<dbReference type="PATRIC" id="fig|433924.3.peg.2802"/>
<dbReference type="GO" id="GO:0005524">
    <property type="term" value="F:ATP binding"/>
    <property type="evidence" value="ECO:0007669"/>
    <property type="project" value="UniProtKB-KW"/>
</dbReference>
<feature type="domain" description="ABC transporter" evidence="9">
    <location>
        <begin position="16"/>
        <end position="253"/>
    </location>
</feature>